<reference evidence="2" key="1">
    <citation type="journal article" date="2023" name="Nat. Commun.">
        <title>Diploid and tetraploid genomes of Acorus and the evolution of monocots.</title>
        <authorList>
            <person name="Ma L."/>
            <person name="Liu K.W."/>
            <person name="Li Z."/>
            <person name="Hsiao Y.Y."/>
            <person name="Qi Y."/>
            <person name="Fu T."/>
            <person name="Tang G.D."/>
            <person name="Zhang D."/>
            <person name="Sun W.H."/>
            <person name="Liu D.K."/>
            <person name="Li Y."/>
            <person name="Chen G.Z."/>
            <person name="Liu X.D."/>
            <person name="Liao X.Y."/>
            <person name="Jiang Y.T."/>
            <person name="Yu X."/>
            <person name="Hao Y."/>
            <person name="Huang J."/>
            <person name="Zhao X.W."/>
            <person name="Ke S."/>
            <person name="Chen Y.Y."/>
            <person name="Wu W.L."/>
            <person name="Hsu J.L."/>
            <person name="Lin Y.F."/>
            <person name="Huang M.D."/>
            <person name="Li C.Y."/>
            <person name="Huang L."/>
            <person name="Wang Z.W."/>
            <person name="Zhao X."/>
            <person name="Zhong W.Y."/>
            <person name="Peng D.H."/>
            <person name="Ahmad S."/>
            <person name="Lan S."/>
            <person name="Zhang J.S."/>
            <person name="Tsai W.C."/>
            <person name="Van de Peer Y."/>
            <person name="Liu Z.J."/>
        </authorList>
    </citation>
    <scope>NUCLEOTIDE SEQUENCE</scope>
    <source>
        <strain evidence="2">SCP</strain>
    </source>
</reference>
<dbReference type="GO" id="GO:0004497">
    <property type="term" value="F:monooxygenase activity"/>
    <property type="evidence" value="ECO:0007669"/>
    <property type="project" value="TreeGrafter"/>
</dbReference>
<organism evidence="2 3">
    <name type="scientific">Acorus gramineus</name>
    <name type="common">Dwarf sweet flag</name>
    <dbReference type="NCBI Taxonomy" id="55184"/>
    <lineage>
        <taxon>Eukaryota</taxon>
        <taxon>Viridiplantae</taxon>
        <taxon>Streptophyta</taxon>
        <taxon>Embryophyta</taxon>
        <taxon>Tracheophyta</taxon>
        <taxon>Spermatophyta</taxon>
        <taxon>Magnoliopsida</taxon>
        <taxon>Liliopsida</taxon>
        <taxon>Acoraceae</taxon>
        <taxon>Acorus</taxon>
    </lineage>
</organism>
<dbReference type="EMBL" id="JAUJYN010000002">
    <property type="protein sequence ID" value="KAK1277726.1"/>
    <property type="molecule type" value="Genomic_DNA"/>
</dbReference>
<dbReference type="Proteomes" id="UP001179952">
    <property type="component" value="Unassembled WGS sequence"/>
</dbReference>
<evidence type="ECO:0000313" key="3">
    <source>
        <dbReference type="Proteomes" id="UP001179952"/>
    </source>
</evidence>
<accession>A0AAV9BN18</accession>
<comment type="similarity">
    <text evidence="1">Belongs to the caleosin family.</text>
</comment>
<gene>
    <name evidence="2" type="ORF">QJS04_geneDACA018813</name>
</gene>
<evidence type="ECO:0000313" key="2">
    <source>
        <dbReference type="EMBL" id="KAK1277726.1"/>
    </source>
</evidence>
<dbReference type="PANTHER" id="PTHR31495:SF34">
    <property type="entry name" value="OS03G0222600 PROTEIN"/>
    <property type="match status" value="1"/>
</dbReference>
<keyword evidence="3" id="KW-1185">Reference proteome</keyword>
<comment type="caution">
    <text evidence="2">The sequence shown here is derived from an EMBL/GenBank/DDBJ whole genome shotgun (WGS) entry which is preliminary data.</text>
</comment>
<dbReference type="Pfam" id="PF05042">
    <property type="entry name" value="Caleosin"/>
    <property type="match status" value="1"/>
</dbReference>
<dbReference type="PANTHER" id="PTHR31495">
    <property type="entry name" value="PEROXYGENASE 3-RELATED"/>
    <property type="match status" value="1"/>
</dbReference>
<proteinExistence type="inferred from homology"/>
<reference evidence="2" key="2">
    <citation type="submission" date="2023-06" db="EMBL/GenBank/DDBJ databases">
        <authorList>
            <person name="Ma L."/>
            <person name="Liu K.-W."/>
            <person name="Li Z."/>
            <person name="Hsiao Y.-Y."/>
            <person name="Qi Y."/>
            <person name="Fu T."/>
            <person name="Tang G."/>
            <person name="Zhang D."/>
            <person name="Sun W.-H."/>
            <person name="Liu D.-K."/>
            <person name="Li Y."/>
            <person name="Chen G.-Z."/>
            <person name="Liu X.-D."/>
            <person name="Liao X.-Y."/>
            <person name="Jiang Y.-T."/>
            <person name="Yu X."/>
            <person name="Hao Y."/>
            <person name="Huang J."/>
            <person name="Zhao X.-W."/>
            <person name="Ke S."/>
            <person name="Chen Y.-Y."/>
            <person name="Wu W.-L."/>
            <person name="Hsu J.-L."/>
            <person name="Lin Y.-F."/>
            <person name="Huang M.-D."/>
            <person name="Li C.-Y."/>
            <person name="Huang L."/>
            <person name="Wang Z.-W."/>
            <person name="Zhao X."/>
            <person name="Zhong W.-Y."/>
            <person name="Peng D.-H."/>
            <person name="Ahmad S."/>
            <person name="Lan S."/>
            <person name="Zhang J.-S."/>
            <person name="Tsai W.-C."/>
            <person name="Van De Peer Y."/>
            <person name="Liu Z.-J."/>
        </authorList>
    </citation>
    <scope>NUCLEOTIDE SEQUENCE</scope>
    <source>
        <strain evidence="2">SCP</strain>
        <tissue evidence="2">Leaves</tissue>
    </source>
</reference>
<dbReference type="InterPro" id="IPR007736">
    <property type="entry name" value="Caleosin-related"/>
</dbReference>
<protein>
    <submittedName>
        <fullName evidence="2">Peroxygenase</fullName>
    </submittedName>
</protein>
<dbReference type="GO" id="GO:0005509">
    <property type="term" value="F:calcium ion binding"/>
    <property type="evidence" value="ECO:0007669"/>
    <property type="project" value="TreeGrafter"/>
</dbReference>
<name>A0AAV9BN18_ACOGR</name>
<evidence type="ECO:0000256" key="1">
    <source>
        <dbReference type="ARBA" id="ARBA00006765"/>
    </source>
</evidence>
<dbReference type="AlphaFoldDB" id="A0AAV9BN18"/>
<sequence>MSSSRTTDQSLQTFASEAAVTMERNINLNLKNQMPLPSLPRALVAADPSHPDGTKGRDHHNMSVLQQHASFFDRNKDGIVYPWETYQGFRAIGCGYPLSIAAGLFINLGLSYPTLPGYLPSLLFPVHIKNIHKGKHGSDTESYDTEGRFEPSKFDAIFSKYGLTHHDALTYEEINKMLKANRNLNDFVGWISSLAEWKLLYNLGKDEKGLIHRETIRAVYDGSLFEHLERKRAARMNKN</sequence>